<evidence type="ECO:0000256" key="1">
    <source>
        <dbReference type="SAM" id="MobiDB-lite"/>
    </source>
</evidence>
<dbReference type="EMBL" id="NAJN01000637">
    <property type="protein sequence ID" value="TKA70520.1"/>
    <property type="molecule type" value="Genomic_DNA"/>
</dbReference>
<comment type="caution">
    <text evidence="2">The sequence shown here is derived from an EMBL/GenBank/DDBJ whole genome shotgun (WGS) entry which is preliminary data.</text>
</comment>
<reference evidence="2 3" key="1">
    <citation type="submission" date="2017-03" db="EMBL/GenBank/DDBJ databases">
        <title>Genomes of endolithic fungi from Antarctica.</title>
        <authorList>
            <person name="Coleine C."/>
            <person name="Masonjones S."/>
            <person name="Stajich J.E."/>
        </authorList>
    </citation>
    <scope>NUCLEOTIDE SEQUENCE [LARGE SCALE GENOMIC DNA]</scope>
    <source>
        <strain evidence="2 3">CCFEE 5187</strain>
    </source>
</reference>
<evidence type="ECO:0000313" key="3">
    <source>
        <dbReference type="Proteomes" id="UP000308768"/>
    </source>
</evidence>
<proteinExistence type="predicted"/>
<accession>A0A4U0X2J3</accession>
<feature type="region of interest" description="Disordered" evidence="1">
    <location>
        <begin position="103"/>
        <end position="122"/>
    </location>
</feature>
<keyword evidence="3" id="KW-1185">Reference proteome</keyword>
<evidence type="ECO:0000313" key="2">
    <source>
        <dbReference type="EMBL" id="TKA70520.1"/>
    </source>
</evidence>
<dbReference type="Proteomes" id="UP000308768">
    <property type="component" value="Unassembled WGS sequence"/>
</dbReference>
<sequence length="190" mass="21736">MSAPQPPTRPPTTAETEQFRSLTHNLSLGLLFLCPAIALLPPRKVDFYTFGLGTAWLVSANHLTRERSGRSILQHFHHATSQDGGSLPTEKARELQRRLKEERLLRAQPSGQGSERGDVDQVDKEGKSLGIVERVWMGSEKEGWKERRLREEQEALDEGRGYGGLIMDQIYEVWNWKKRDADDEEEQEKK</sequence>
<gene>
    <name evidence="2" type="ORF">B0A49_07499</name>
</gene>
<name>A0A4U0X2J3_9PEZI</name>
<dbReference type="AlphaFoldDB" id="A0A4U0X2J3"/>
<dbReference type="OrthoDB" id="5411041at2759"/>
<organism evidence="2 3">
    <name type="scientific">Cryomyces minteri</name>
    <dbReference type="NCBI Taxonomy" id="331657"/>
    <lineage>
        <taxon>Eukaryota</taxon>
        <taxon>Fungi</taxon>
        <taxon>Dikarya</taxon>
        <taxon>Ascomycota</taxon>
        <taxon>Pezizomycotina</taxon>
        <taxon>Dothideomycetes</taxon>
        <taxon>Dothideomycetes incertae sedis</taxon>
        <taxon>Cryomyces</taxon>
    </lineage>
</organism>
<protein>
    <recommendedName>
        <fullName evidence="4">Rhomboid family membrane protein</fullName>
    </recommendedName>
</protein>
<evidence type="ECO:0008006" key="4">
    <source>
        <dbReference type="Google" id="ProtNLM"/>
    </source>
</evidence>